<dbReference type="SUPFAM" id="SSF52047">
    <property type="entry name" value="RNI-like"/>
    <property type="match status" value="1"/>
</dbReference>
<dbReference type="EMBL" id="GL377305">
    <property type="protein sequence ID" value="EFI98223.1"/>
    <property type="molecule type" value="Genomic_DNA"/>
</dbReference>
<evidence type="ECO:0000313" key="4">
    <source>
        <dbReference type="EMBL" id="EFI98223.1"/>
    </source>
</evidence>
<dbReference type="HOGENOM" id="CLU_254234_0_0_1"/>
<dbReference type="PANTHER" id="PTHR38926:SF5">
    <property type="entry name" value="F-BOX AND LEUCINE-RICH REPEAT PROTEIN 6"/>
    <property type="match status" value="1"/>
</dbReference>
<evidence type="ECO:0000256" key="1">
    <source>
        <dbReference type="SAM" id="Coils"/>
    </source>
</evidence>
<feature type="domain" description="F-box" evidence="3">
    <location>
        <begin position="592"/>
        <end position="651"/>
    </location>
</feature>
<accession>D8Q311</accession>
<sequence length="1402" mass="157755">MNDTCHIALCPNCSRSISRTISRAPSQIDLVTLRNGDLPPENIPSRDYISKAEEAEREILAFDAEIRRLQALTQDLQAHRQSLADYAAQQRSLVAPVRHIPTEVLEAIFLLACRTPEFAFPLQESMTTARTLSHVCHTWRKLLATSKQLWLIPCIKVNITAIDSPKFREEQVNEYRRALIFYLARSDPLPFSVDLRGDGCVNIAHRSGLHPVLPEGQFIAYFIRRCQHADFDCTYPLHLDEIFSAFARSVRKHGGRRVLIERLDSIVCHESSDLEHLQLYANFLRESAPHLKRWSQTFTELGGSEHLRFHAPMSQLTHLDVMWMSAISAYDALADCTVAARSIARFLFGKDRRATRGRHDGTYTPPPKPVVLPSLVSLRLVARPARTILGDFLASLTAPPLMHARLRHGSNKYLTDYTAVLCCEGAPEDRPDFPHAEFAQFLAQSDCKMNSLEIEGVCTGAGDVALLRARLPDVTNLVRAGKGRYLDRSLPPTIKMKPEDVISISLCPSCPRSITCTGSPFSPSQDAVVAIRGNDASLETIADNDRLNKAMSAEQQAHILTLEIDRLLAMAGEVQAHRQRLLDFAAEQRAIAAPIRKVPDEVLEQIFRFACADVVFTYPLSKSMLATATISHVCHRWRTIAENDKQLWTPVCVKLDTYEIEEREVKPTPERLLPFQNALIAYLEKSDPRPFAVDLHGPCVAFAYGPKRTLPLLPASEFFEHFARRCHHARLCTTSFAYLDYLYGIEFRARMPEHIEIERLASFELVEDRTHREPDRIMPYHAVLFTERAPRLRSWTQNIVDSTSPSFDGVILHAPRNNLVRLEVSWMEWPLAGWALAPCVNLKELIIGVFAPPNTWNNAEPNPLTLPNLESLTVATVPVWATLSRLLSILTAPRLRHARLRCAKPDENQTVKSAPNNASESSGVASSAAVRRRNSKPVARKRTRGDVDGPVQQKESSAAEIVLKPRTSTHRKSKRARNDTQDDALPSLRRSARILARSHCPIHWLPSELLSEIFLHFLELINGGFFFVNPIPRLDTTITRVCRKWRNVAYGTPRLWRHLVPPKGGCDQYLRRYIPLTGQCPLDVSGFEAQLGADRLLRKLRPHSHRLRALILSGACDQFRMPTPIAALNLEDAYLLMFAEGPLDTITPLAFLEDASRLSSLHMHLERVYTQVISLPPMKCLTELTLFFSRCVILSVRGPLEQCSQTLRKLKITIALCEARPAPADALALPALRSLDLEYNAAGVLELISAPNLEKLKIDGPAPDSPALLLAYLARVPSTATNLRWLDFATMHTEEWDKDTVPAILIECFAKLKALETIRFNSFPEAFQIFGCLTVDLERSAPLLLPNLRVGVFGRDHYHWPRPVIPSEAYRAFVESRARAQSVGGIVVKAAQISQEYCIIRF</sequence>
<dbReference type="PANTHER" id="PTHR38926">
    <property type="entry name" value="F-BOX DOMAIN CONTAINING PROTEIN, EXPRESSED"/>
    <property type="match status" value="1"/>
</dbReference>
<feature type="non-terminal residue" evidence="4">
    <location>
        <position position="1402"/>
    </location>
</feature>
<name>D8Q311_SCHCM</name>
<dbReference type="KEGG" id="scm:SCHCO_02686258"/>
<reference evidence="4 5" key="1">
    <citation type="journal article" date="2010" name="Nat. Biotechnol.">
        <title>Genome sequence of the model mushroom Schizophyllum commune.</title>
        <authorList>
            <person name="Ohm R.A."/>
            <person name="de Jong J.F."/>
            <person name="Lugones L.G."/>
            <person name="Aerts A."/>
            <person name="Kothe E."/>
            <person name="Stajich J.E."/>
            <person name="de Vries R.P."/>
            <person name="Record E."/>
            <person name="Levasseur A."/>
            <person name="Baker S.E."/>
            <person name="Bartholomew K.A."/>
            <person name="Coutinho P.M."/>
            <person name="Erdmann S."/>
            <person name="Fowler T.J."/>
            <person name="Gathman A.C."/>
            <person name="Lombard V."/>
            <person name="Henrissat B."/>
            <person name="Knabe N."/>
            <person name="Kuees U."/>
            <person name="Lilly W.W."/>
            <person name="Lindquist E."/>
            <person name="Lucas S."/>
            <person name="Magnuson J.K."/>
            <person name="Piumi F."/>
            <person name="Raudaskoski M."/>
            <person name="Salamov A."/>
            <person name="Schmutz J."/>
            <person name="Schwarze F.W.M.R."/>
            <person name="vanKuyk P.A."/>
            <person name="Horton J.S."/>
            <person name="Grigoriev I.V."/>
            <person name="Woesten H.A.B."/>
        </authorList>
    </citation>
    <scope>NUCLEOTIDE SEQUENCE [LARGE SCALE GENOMIC DNA]</scope>
    <source>
        <strain evidence="5">H4-8 / FGSC 9210</strain>
    </source>
</reference>
<feature type="coiled-coil region" evidence="1">
    <location>
        <begin position="52"/>
        <end position="89"/>
    </location>
</feature>
<dbReference type="Pfam" id="PF12937">
    <property type="entry name" value="F-box-like"/>
    <property type="match status" value="1"/>
</dbReference>
<dbReference type="Gene3D" id="1.20.1280.50">
    <property type="match status" value="2"/>
</dbReference>
<dbReference type="RefSeq" id="XP_003033126.1">
    <property type="nucleotide sequence ID" value="XM_003033080.1"/>
</dbReference>
<dbReference type="Proteomes" id="UP000007431">
    <property type="component" value="Unassembled WGS sequence"/>
</dbReference>
<dbReference type="InterPro" id="IPR001810">
    <property type="entry name" value="F-box_dom"/>
</dbReference>
<protein>
    <recommendedName>
        <fullName evidence="3">F-box domain-containing protein</fullName>
    </recommendedName>
</protein>
<evidence type="ECO:0000256" key="2">
    <source>
        <dbReference type="SAM" id="MobiDB-lite"/>
    </source>
</evidence>
<dbReference type="VEuPathDB" id="FungiDB:SCHCODRAFT_02686258"/>
<proteinExistence type="predicted"/>
<evidence type="ECO:0000259" key="3">
    <source>
        <dbReference type="PROSITE" id="PS50181"/>
    </source>
</evidence>
<dbReference type="OrthoDB" id="3365698at2759"/>
<dbReference type="GeneID" id="9590296"/>
<evidence type="ECO:0000313" key="5">
    <source>
        <dbReference type="Proteomes" id="UP000007431"/>
    </source>
</evidence>
<gene>
    <name evidence="4" type="ORF">SCHCODRAFT_107669</name>
</gene>
<dbReference type="InterPro" id="IPR036047">
    <property type="entry name" value="F-box-like_dom_sf"/>
</dbReference>
<feature type="compositionally biased region" description="Basic residues" evidence="2">
    <location>
        <begin position="930"/>
        <end position="943"/>
    </location>
</feature>
<keyword evidence="1" id="KW-0175">Coiled coil</keyword>
<dbReference type="InParanoid" id="D8Q311"/>
<organism evidence="5">
    <name type="scientific">Schizophyllum commune (strain H4-8 / FGSC 9210)</name>
    <name type="common">Split gill fungus</name>
    <dbReference type="NCBI Taxonomy" id="578458"/>
    <lineage>
        <taxon>Eukaryota</taxon>
        <taxon>Fungi</taxon>
        <taxon>Dikarya</taxon>
        <taxon>Basidiomycota</taxon>
        <taxon>Agaricomycotina</taxon>
        <taxon>Agaricomycetes</taxon>
        <taxon>Agaricomycetidae</taxon>
        <taxon>Agaricales</taxon>
        <taxon>Schizophyllaceae</taxon>
        <taxon>Schizophyllum</taxon>
    </lineage>
</organism>
<dbReference type="SUPFAM" id="SSF81383">
    <property type="entry name" value="F-box domain"/>
    <property type="match status" value="1"/>
</dbReference>
<keyword evidence="5" id="KW-1185">Reference proteome</keyword>
<feature type="region of interest" description="Disordered" evidence="2">
    <location>
        <begin position="901"/>
        <end position="984"/>
    </location>
</feature>
<dbReference type="PROSITE" id="PS50181">
    <property type="entry name" value="FBOX"/>
    <property type="match status" value="1"/>
</dbReference>
<feature type="compositionally biased region" description="Low complexity" evidence="2">
    <location>
        <begin position="916"/>
        <end position="929"/>
    </location>
</feature>